<gene>
    <name evidence="9" type="ORF">FYC62_03780</name>
</gene>
<comment type="similarity">
    <text evidence="1">Belongs to the four-carbon acid sugar kinase family.</text>
</comment>
<dbReference type="Gene3D" id="3.40.980.20">
    <property type="entry name" value="Four-carbon acid sugar kinase, nucleotide binding domain"/>
    <property type="match status" value="1"/>
</dbReference>
<dbReference type="GO" id="GO:0005524">
    <property type="term" value="F:ATP binding"/>
    <property type="evidence" value="ECO:0007669"/>
    <property type="project" value="UniProtKB-KW"/>
</dbReference>
<keyword evidence="3" id="KW-0547">Nucleotide-binding</keyword>
<keyword evidence="6" id="KW-0119">Carbohydrate metabolism</keyword>
<dbReference type="KEGG" id="pej:FYC62_03780"/>
<evidence type="ECO:0000313" key="10">
    <source>
        <dbReference type="Proteomes" id="UP000323653"/>
    </source>
</evidence>
<keyword evidence="5" id="KW-0067">ATP-binding</keyword>
<dbReference type="Gene3D" id="3.40.50.10840">
    <property type="entry name" value="Putative sugar-binding, N-terminal domain"/>
    <property type="match status" value="1"/>
</dbReference>
<dbReference type="GO" id="GO:0016301">
    <property type="term" value="F:kinase activity"/>
    <property type="evidence" value="ECO:0007669"/>
    <property type="project" value="UniProtKB-KW"/>
</dbReference>
<evidence type="ECO:0000256" key="4">
    <source>
        <dbReference type="ARBA" id="ARBA00022777"/>
    </source>
</evidence>
<name>A0A5C0VFR7_9SPHI</name>
<keyword evidence="2" id="KW-0808">Transferase</keyword>
<proteinExistence type="inferred from homology"/>
<feature type="domain" description="Four-carbon acid sugar kinase nucleotide binding" evidence="8">
    <location>
        <begin position="232"/>
        <end position="374"/>
    </location>
</feature>
<evidence type="ECO:0000256" key="2">
    <source>
        <dbReference type="ARBA" id="ARBA00022679"/>
    </source>
</evidence>
<evidence type="ECO:0000256" key="1">
    <source>
        <dbReference type="ARBA" id="ARBA00005715"/>
    </source>
</evidence>
<evidence type="ECO:0000313" key="9">
    <source>
        <dbReference type="EMBL" id="QEK50887.1"/>
    </source>
</evidence>
<evidence type="ECO:0000256" key="3">
    <source>
        <dbReference type="ARBA" id="ARBA00022741"/>
    </source>
</evidence>
<dbReference type="Pfam" id="PF07005">
    <property type="entry name" value="SBD_N"/>
    <property type="match status" value="1"/>
</dbReference>
<sequence length="384" mass="42625">MMIAVIADDLTGAAEIGGIALRYNLTVEVVSALQYAKKADVIVVNANTRSLTEEQARAVIKSIFTDLQKLNPQLVFKKIDSVLRGHVLPEIEEQMLATGQQKALILAASPALGRAIKNGHYYIEGKPIHETGFAQDPEYPAKSSSVKDLLRVTSSVFPVHVQHHESTLPAIGVTVGELETFDDFNHWLKHANHDVALAGSSAFFNALLAQRYTNLSANRKERLMLKSPIIYVCGSKFDKSIQLVKQAQQQEVVSYMPAALAHEVKNQAILLKQWQQEIIQILQSKSKVIIAVNTLEQAQEAKPENIKNLMASVLEMVLQEVKVKEFIIEGGATASAILEKLKINRLLMVQEIAQGLTRSIAKDQKINITLKPGSYTWTKNIWKF</sequence>
<organism evidence="9 10">
    <name type="scientific">Pedobacter aquae</name>
    <dbReference type="NCBI Taxonomy" id="2605747"/>
    <lineage>
        <taxon>Bacteria</taxon>
        <taxon>Pseudomonadati</taxon>
        <taxon>Bacteroidota</taxon>
        <taxon>Sphingobacteriia</taxon>
        <taxon>Sphingobacteriales</taxon>
        <taxon>Sphingobacteriaceae</taxon>
        <taxon>Pedobacter</taxon>
    </lineage>
</organism>
<dbReference type="RefSeq" id="WP_149073978.1">
    <property type="nucleotide sequence ID" value="NZ_CP043329.1"/>
</dbReference>
<dbReference type="AlphaFoldDB" id="A0A5C0VFR7"/>
<dbReference type="Pfam" id="PF17042">
    <property type="entry name" value="NBD_C"/>
    <property type="match status" value="1"/>
</dbReference>
<evidence type="ECO:0008006" key="11">
    <source>
        <dbReference type="Google" id="ProtNLM"/>
    </source>
</evidence>
<evidence type="ECO:0000259" key="8">
    <source>
        <dbReference type="Pfam" id="PF17042"/>
    </source>
</evidence>
<evidence type="ECO:0000256" key="6">
    <source>
        <dbReference type="ARBA" id="ARBA00023277"/>
    </source>
</evidence>
<evidence type="ECO:0000256" key="5">
    <source>
        <dbReference type="ARBA" id="ARBA00022840"/>
    </source>
</evidence>
<dbReference type="Proteomes" id="UP000323653">
    <property type="component" value="Chromosome"/>
</dbReference>
<dbReference type="InterPro" id="IPR037051">
    <property type="entry name" value="4-carb_acid_sugar_kinase_N_sf"/>
</dbReference>
<dbReference type="InterPro" id="IPR010737">
    <property type="entry name" value="4-carb_acid_sugar_kinase_N"/>
</dbReference>
<protein>
    <recommendedName>
        <fullName evidence="11">Four-carbon acid sugar kinase family protein</fullName>
    </recommendedName>
</protein>
<dbReference type="SUPFAM" id="SSF142764">
    <property type="entry name" value="YgbK-like"/>
    <property type="match status" value="1"/>
</dbReference>
<feature type="domain" description="Four-carbon acid sugar kinase N-terminal" evidence="7">
    <location>
        <begin position="3"/>
        <end position="155"/>
    </location>
</feature>
<keyword evidence="10" id="KW-1185">Reference proteome</keyword>
<keyword evidence="4" id="KW-0418">Kinase</keyword>
<dbReference type="EMBL" id="CP043329">
    <property type="protein sequence ID" value="QEK50887.1"/>
    <property type="molecule type" value="Genomic_DNA"/>
</dbReference>
<accession>A0A5C0VFR7</accession>
<evidence type="ECO:0000259" key="7">
    <source>
        <dbReference type="Pfam" id="PF07005"/>
    </source>
</evidence>
<dbReference type="InterPro" id="IPR031475">
    <property type="entry name" value="NBD_C"/>
</dbReference>
<reference evidence="9 10" key="1">
    <citation type="submission" date="2019-08" db="EMBL/GenBank/DDBJ databases">
        <title>Pedobacter sp. nov., isolated from Han river, South Korea.</title>
        <authorList>
            <person name="Lee D.-H."/>
            <person name="Kim Y.-S."/>
            <person name="Hwang E.-M."/>
            <person name="Le Tran T.C."/>
            <person name="Cha C.-J."/>
        </authorList>
    </citation>
    <scope>NUCLEOTIDE SEQUENCE [LARGE SCALE GENOMIC DNA]</scope>
    <source>
        <strain evidence="9 10">CJ43</strain>
    </source>
</reference>
<dbReference type="InterPro" id="IPR042213">
    <property type="entry name" value="NBD_C_sf"/>
</dbReference>